<sequence>MKNLIAAERLKYKRSFAKKLALAAPLFFALYGAVIRFYLPDQTMLPWRALLAMIFNWWPVLFVPIGVSLLCVLAENREKKAGNYRSLRANPINPGKLWLSKIVVLGYYQLLSSVVLIIAAAAAGLLTAGGSVPLLKIAAASLLIWLVSLSLIPIHLFAAARFGAFGGLALGIAAMPAGVLAAAKPYWIAVPWSWPTRLMAPLIGVHPNGVPLQPGDPMLEPSTIPLGIAASLLFLIVSSALTAGWFAGREVR</sequence>
<dbReference type="Proteomes" id="UP000681526">
    <property type="component" value="Unassembled WGS sequence"/>
</dbReference>
<organism evidence="2 3">
    <name type="scientific">Thermobacillus xylanilyticus</name>
    <dbReference type="NCBI Taxonomy" id="76633"/>
    <lineage>
        <taxon>Bacteria</taxon>
        <taxon>Bacillati</taxon>
        <taxon>Bacillota</taxon>
        <taxon>Bacilli</taxon>
        <taxon>Bacillales</taxon>
        <taxon>Paenibacillaceae</taxon>
        <taxon>Thermobacillus</taxon>
    </lineage>
</organism>
<accession>A0ABM8V1K3</accession>
<feature type="transmembrane region" description="Helical" evidence="1">
    <location>
        <begin position="165"/>
        <end position="189"/>
    </location>
</feature>
<keyword evidence="1" id="KW-0812">Transmembrane</keyword>
<gene>
    <name evidence="2" type="primary">txxe 272-spaE</name>
    <name evidence="2" type="ORF">TXXE_03645</name>
</gene>
<feature type="transmembrane region" description="Helical" evidence="1">
    <location>
        <begin position="51"/>
        <end position="76"/>
    </location>
</feature>
<feature type="transmembrane region" description="Helical" evidence="1">
    <location>
        <begin position="97"/>
        <end position="125"/>
    </location>
</feature>
<comment type="caution">
    <text evidence="2">The sequence shown here is derived from an EMBL/GenBank/DDBJ whole genome shotgun (WGS) entry which is preliminary data.</text>
</comment>
<evidence type="ECO:0000313" key="3">
    <source>
        <dbReference type="Proteomes" id="UP000681526"/>
    </source>
</evidence>
<reference evidence="2 3" key="1">
    <citation type="submission" date="2021-04" db="EMBL/GenBank/DDBJ databases">
        <authorList>
            <person name="Rakotoarivonina H."/>
        </authorList>
    </citation>
    <scope>NUCLEOTIDE SEQUENCE [LARGE SCALE GENOMIC DNA]</scope>
    <source>
        <strain evidence="2 3">XE</strain>
    </source>
</reference>
<keyword evidence="1" id="KW-0472">Membrane</keyword>
<dbReference type="EMBL" id="CAJRAY010000018">
    <property type="protein sequence ID" value="CAG5079982.1"/>
    <property type="molecule type" value="Genomic_DNA"/>
</dbReference>
<feature type="transmembrane region" description="Helical" evidence="1">
    <location>
        <begin position="224"/>
        <end position="247"/>
    </location>
</feature>
<protein>
    <submittedName>
        <fullName evidence="2">ABC-type transport system,lantibiotic/multidrug-family permease</fullName>
    </submittedName>
</protein>
<name>A0ABM8V1K3_THEXY</name>
<keyword evidence="3" id="KW-1185">Reference proteome</keyword>
<evidence type="ECO:0000256" key="1">
    <source>
        <dbReference type="SAM" id="Phobius"/>
    </source>
</evidence>
<dbReference type="Pfam" id="PF12730">
    <property type="entry name" value="ABC2_membrane_4"/>
    <property type="match status" value="1"/>
</dbReference>
<feature type="transmembrane region" description="Helical" evidence="1">
    <location>
        <begin position="137"/>
        <end position="158"/>
    </location>
</feature>
<proteinExistence type="predicted"/>
<evidence type="ECO:0000313" key="2">
    <source>
        <dbReference type="EMBL" id="CAG5079982.1"/>
    </source>
</evidence>
<keyword evidence="1" id="KW-1133">Transmembrane helix</keyword>
<dbReference type="CDD" id="cd21807">
    <property type="entry name" value="ABC-2_lan_permease_MutE_EpiE-like"/>
    <property type="match status" value="1"/>
</dbReference>
<dbReference type="RefSeq" id="WP_213483511.1">
    <property type="nucleotide sequence ID" value="NZ_CAJRAY010000018.1"/>
</dbReference>
<dbReference type="NCBIfam" id="TIGR03732">
    <property type="entry name" value="lanti_perm_MutE"/>
    <property type="match status" value="1"/>
</dbReference>
<feature type="transmembrane region" description="Helical" evidence="1">
    <location>
        <begin position="20"/>
        <end position="39"/>
    </location>
</feature>
<dbReference type="InterPro" id="IPR021205">
    <property type="entry name" value="Lanti_perm_SpaE/MutE/EpiE-like"/>
</dbReference>